<dbReference type="PROSITE" id="PS51257">
    <property type="entry name" value="PROKAR_LIPOPROTEIN"/>
    <property type="match status" value="1"/>
</dbReference>
<dbReference type="AlphaFoldDB" id="A0A951QGM2"/>
<dbReference type="SUPFAM" id="SSF56925">
    <property type="entry name" value="OMPA-like"/>
    <property type="match status" value="1"/>
</dbReference>
<name>A0A951QGM2_9CYAN</name>
<reference evidence="2" key="1">
    <citation type="submission" date="2021-05" db="EMBL/GenBank/DDBJ databases">
        <authorList>
            <person name="Pietrasiak N."/>
            <person name="Ward R."/>
            <person name="Stajich J.E."/>
            <person name="Kurbessoian T."/>
        </authorList>
    </citation>
    <scope>NUCLEOTIDE SEQUENCE</scope>
    <source>
        <strain evidence="2">GSE-NOS-MK-12-04C</strain>
    </source>
</reference>
<comment type="caution">
    <text evidence="2">The sequence shown here is derived from an EMBL/GenBank/DDBJ whole genome shotgun (WGS) entry which is preliminary data.</text>
</comment>
<reference evidence="2" key="2">
    <citation type="journal article" date="2022" name="Microbiol. Resour. Announc.">
        <title>Metagenome Sequencing to Explore Phylogenomics of Terrestrial Cyanobacteria.</title>
        <authorList>
            <person name="Ward R.D."/>
            <person name="Stajich J.E."/>
            <person name="Johansen J.R."/>
            <person name="Huntemann M."/>
            <person name="Clum A."/>
            <person name="Foster B."/>
            <person name="Foster B."/>
            <person name="Roux S."/>
            <person name="Palaniappan K."/>
            <person name="Varghese N."/>
            <person name="Mukherjee S."/>
            <person name="Reddy T.B.K."/>
            <person name="Daum C."/>
            <person name="Copeland A."/>
            <person name="Chen I.A."/>
            <person name="Ivanova N.N."/>
            <person name="Kyrpides N.C."/>
            <person name="Shapiro N."/>
            <person name="Eloe-Fadrosh E.A."/>
            <person name="Pietrasiak N."/>
        </authorList>
    </citation>
    <scope>NUCLEOTIDE SEQUENCE</scope>
    <source>
        <strain evidence="2">GSE-NOS-MK-12-04C</strain>
    </source>
</reference>
<keyword evidence="1" id="KW-0732">Signal</keyword>
<evidence type="ECO:0000313" key="3">
    <source>
        <dbReference type="Proteomes" id="UP000729701"/>
    </source>
</evidence>
<feature type="chain" id="PRO_5037636882" description="Outer membrane protein beta-barrel domain-containing protein" evidence="1">
    <location>
        <begin position="33"/>
        <end position="162"/>
    </location>
</feature>
<gene>
    <name evidence="2" type="ORF">KME60_00620</name>
</gene>
<evidence type="ECO:0000313" key="2">
    <source>
        <dbReference type="EMBL" id="MBW4665964.1"/>
    </source>
</evidence>
<sequence length="162" mass="16104">MRQFLKSVVGISAVSSIACGMVFLSSAKPASADPGLPEGYVGLGAGFGGGSTAAGLNGRVSFPKTKISLRGSIYSDCSGGACAALFIPTVTYDIPIADKTNLYLGAGVATAAVSDGNSTFSGSTGVLQAGLETGIGKKIAIYGDGTFGDGGTLWKVGLGYRF</sequence>
<organism evidence="2 3">
    <name type="scientific">Cyanomargarita calcarea GSE-NOS-MK-12-04C</name>
    <dbReference type="NCBI Taxonomy" id="2839659"/>
    <lineage>
        <taxon>Bacteria</taxon>
        <taxon>Bacillati</taxon>
        <taxon>Cyanobacteriota</taxon>
        <taxon>Cyanophyceae</taxon>
        <taxon>Nostocales</taxon>
        <taxon>Cyanomargaritaceae</taxon>
        <taxon>Cyanomargarita</taxon>
    </lineage>
</organism>
<dbReference type="InterPro" id="IPR000758">
    <property type="entry name" value="Enterovir_OMP"/>
</dbReference>
<evidence type="ECO:0000256" key="1">
    <source>
        <dbReference type="SAM" id="SignalP"/>
    </source>
</evidence>
<dbReference type="GO" id="GO:0044384">
    <property type="term" value="C:host outer membrane"/>
    <property type="evidence" value="ECO:0007669"/>
    <property type="project" value="InterPro"/>
</dbReference>
<dbReference type="PROSITE" id="PS00695">
    <property type="entry name" value="ENT_VIR_OMP_2"/>
    <property type="match status" value="1"/>
</dbReference>
<protein>
    <recommendedName>
        <fullName evidence="4">Outer membrane protein beta-barrel domain-containing protein</fullName>
    </recommendedName>
</protein>
<accession>A0A951QGM2</accession>
<proteinExistence type="predicted"/>
<evidence type="ECO:0008006" key="4">
    <source>
        <dbReference type="Google" id="ProtNLM"/>
    </source>
</evidence>
<dbReference type="EMBL" id="JAHHGZ010000001">
    <property type="protein sequence ID" value="MBW4665964.1"/>
    <property type="molecule type" value="Genomic_DNA"/>
</dbReference>
<dbReference type="InterPro" id="IPR011250">
    <property type="entry name" value="OMP/PagP_B-barrel"/>
</dbReference>
<feature type="signal peptide" evidence="1">
    <location>
        <begin position="1"/>
        <end position="32"/>
    </location>
</feature>
<dbReference type="Proteomes" id="UP000729701">
    <property type="component" value="Unassembled WGS sequence"/>
</dbReference>